<dbReference type="Proteomes" id="UP000273158">
    <property type="component" value="Unassembled WGS sequence"/>
</dbReference>
<feature type="region of interest" description="Disordered" evidence="1">
    <location>
        <begin position="1"/>
        <end position="63"/>
    </location>
</feature>
<keyword evidence="3" id="KW-1185">Reference proteome</keyword>
<comment type="caution">
    <text evidence="2">The sequence shown here is derived from an EMBL/GenBank/DDBJ whole genome shotgun (WGS) entry which is preliminary data.</text>
</comment>
<dbReference type="AlphaFoldDB" id="A0A498C7Y4"/>
<feature type="compositionally biased region" description="Acidic residues" evidence="1">
    <location>
        <begin position="8"/>
        <end position="20"/>
    </location>
</feature>
<evidence type="ECO:0000256" key="1">
    <source>
        <dbReference type="SAM" id="MobiDB-lite"/>
    </source>
</evidence>
<dbReference type="RefSeq" id="WP_121056830.1">
    <property type="nucleotide sequence ID" value="NZ_RCDB01000001.1"/>
</dbReference>
<reference evidence="2 3" key="1">
    <citation type="journal article" date="2015" name="Stand. Genomic Sci.">
        <title>Genomic Encyclopedia of Bacterial and Archaeal Type Strains, Phase III: the genomes of soil and plant-associated and newly described type strains.</title>
        <authorList>
            <person name="Whitman W.B."/>
            <person name="Woyke T."/>
            <person name="Klenk H.P."/>
            <person name="Zhou Y."/>
            <person name="Lilburn T.G."/>
            <person name="Beck B.J."/>
            <person name="De Vos P."/>
            <person name="Vandamme P."/>
            <person name="Eisen J.A."/>
            <person name="Garrity G."/>
            <person name="Hugenholtz P."/>
            <person name="Kyrpides N.C."/>
        </authorList>
    </citation>
    <scope>NUCLEOTIDE SEQUENCE [LARGE SCALE GENOMIC DNA]</scope>
    <source>
        <strain evidence="2 3">S2T63</strain>
    </source>
</reference>
<evidence type="ECO:0000313" key="3">
    <source>
        <dbReference type="Proteomes" id="UP000273158"/>
    </source>
</evidence>
<protein>
    <submittedName>
        <fullName evidence="2">Uncharacterized protein</fullName>
    </submittedName>
</protein>
<dbReference type="EMBL" id="RCDB01000001">
    <property type="protein sequence ID" value="RLK52264.1"/>
    <property type="molecule type" value="Genomic_DNA"/>
</dbReference>
<gene>
    <name evidence="2" type="ORF">C7474_0196</name>
</gene>
<sequence length="63" mass="6959">MADKEYSPDEEPDTADLEEPSTEKDPGEEPKAATHDEPEPHHEEPSHEAIGIGVVEHDGTENR</sequence>
<accession>A0A498C7Y4</accession>
<name>A0A498C7Y4_9MICO</name>
<organism evidence="2 3">
    <name type="scientific">Microbacterium telephonicum</name>
    <dbReference type="NCBI Taxonomy" id="1714841"/>
    <lineage>
        <taxon>Bacteria</taxon>
        <taxon>Bacillati</taxon>
        <taxon>Actinomycetota</taxon>
        <taxon>Actinomycetes</taxon>
        <taxon>Micrococcales</taxon>
        <taxon>Microbacteriaceae</taxon>
        <taxon>Microbacterium</taxon>
    </lineage>
</organism>
<evidence type="ECO:0000313" key="2">
    <source>
        <dbReference type="EMBL" id="RLK52264.1"/>
    </source>
</evidence>
<feature type="compositionally biased region" description="Basic and acidic residues" evidence="1">
    <location>
        <begin position="21"/>
        <end position="47"/>
    </location>
</feature>
<proteinExistence type="predicted"/>